<dbReference type="InterPro" id="IPR045642">
    <property type="entry name" value="DUF6406"/>
</dbReference>
<reference evidence="1 2" key="1">
    <citation type="submission" date="2018-10" db="EMBL/GenBank/DDBJ databases">
        <title>Marmoricola sp. 4Q3S-7 whole genome shotgun sequence.</title>
        <authorList>
            <person name="Li F."/>
        </authorList>
    </citation>
    <scope>NUCLEOTIDE SEQUENCE [LARGE SCALE GENOMIC DNA]</scope>
    <source>
        <strain evidence="1 2">4Q3S-7</strain>
    </source>
</reference>
<evidence type="ECO:0000313" key="2">
    <source>
        <dbReference type="Proteomes" id="UP000281708"/>
    </source>
</evidence>
<sequence length="82" mass="8538">MGRLQITVRRGTPFDLDGGARLTINDMRTDPDRAVLAVTGAGDAVRTTAATGDVVDLAGRSWLVESVIVGDRGSVVLVGAEE</sequence>
<dbReference type="Proteomes" id="UP000281708">
    <property type="component" value="Unassembled WGS sequence"/>
</dbReference>
<dbReference type="RefSeq" id="WP_121805390.1">
    <property type="nucleotide sequence ID" value="NZ_RDBE01000006.1"/>
</dbReference>
<dbReference type="Pfam" id="PF19944">
    <property type="entry name" value="DUF6406"/>
    <property type="match status" value="1"/>
</dbReference>
<dbReference type="EMBL" id="RDBE01000006">
    <property type="protein sequence ID" value="RLV49625.1"/>
    <property type="molecule type" value="Genomic_DNA"/>
</dbReference>
<gene>
    <name evidence="1" type="ORF">D9V37_06815</name>
</gene>
<keyword evidence="2" id="KW-1185">Reference proteome</keyword>
<evidence type="ECO:0000313" key="1">
    <source>
        <dbReference type="EMBL" id="RLV49625.1"/>
    </source>
</evidence>
<organism evidence="1 2">
    <name type="scientific">Nocardioides mangrovicus</name>
    <dbReference type="NCBI Taxonomy" id="2478913"/>
    <lineage>
        <taxon>Bacteria</taxon>
        <taxon>Bacillati</taxon>
        <taxon>Actinomycetota</taxon>
        <taxon>Actinomycetes</taxon>
        <taxon>Propionibacteriales</taxon>
        <taxon>Nocardioidaceae</taxon>
        <taxon>Nocardioides</taxon>
    </lineage>
</organism>
<accession>A0A3L8P2U1</accession>
<comment type="caution">
    <text evidence="1">The sequence shown here is derived from an EMBL/GenBank/DDBJ whole genome shotgun (WGS) entry which is preliminary data.</text>
</comment>
<protein>
    <submittedName>
        <fullName evidence="1">Uncharacterized protein</fullName>
    </submittedName>
</protein>
<name>A0A3L8P2U1_9ACTN</name>
<proteinExistence type="predicted"/>
<dbReference type="AlphaFoldDB" id="A0A3L8P2U1"/>